<evidence type="ECO:0000256" key="2">
    <source>
        <dbReference type="ARBA" id="ARBA00023015"/>
    </source>
</evidence>
<gene>
    <name evidence="6" type="ORF">QUW28_07525</name>
</gene>
<dbReference type="InterPro" id="IPR022689">
    <property type="entry name" value="Iron_dep_repressor"/>
</dbReference>
<evidence type="ECO:0000313" key="6">
    <source>
        <dbReference type="EMBL" id="MDM8275340.1"/>
    </source>
</evidence>
<keyword evidence="4" id="KW-0804">Transcription</keyword>
<comment type="caution">
    <text evidence="6">The sequence shown here is derived from an EMBL/GenBank/DDBJ whole genome shotgun (WGS) entry which is preliminary data.</text>
</comment>
<dbReference type="InterPro" id="IPR001367">
    <property type="entry name" value="Fe_dep_repressor"/>
</dbReference>
<dbReference type="Gene3D" id="1.10.10.10">
    <property type="entry name" value="Winged helix-like DNA-binding domain superfamily/Winged helix DNA-binding domain"/>
    <property type="match status" value="1"/>
</dbReference>
<dbReference type="Gene3D" id="1.10.60.10">
    <property type="entry name" value="Iron dependent repressor, metal binding and dimerisation domain"/>
    <property type="match status" value="1"/>
</dbReference>
<dbReference type="PANTHER" id="PTHR33238">
    <property type="entry name" value="IRON (METAL) DEPENDENT REPRESSOR, DTXR FAMILY"/>
    <property type="match status" value="1"/>
</dbReference>
<comment type="similarity">
    <text evidence="1">Belongs to the DtxR/MntR family.</text>
</comment>
<keyword evidence="7" id="KW-1185">Reference proteome</keyword>
<reference evidence="7" key="1">
    <citation type="submission" date="2023-06" db="EMBL/GenBank/DDBJ databases">
        <title>Identification and characterization of horizontal gene transfer across gut microbiota members of farm animals based on homology search.</title>
        <authorList>
            <person name="Zeman M."/>
            <person name="Kubasova T."/>
            <person name="Jahodarova E."/>
            <person name="Nykrynova M."/>
            <person name="Rychlik I."/>
        </authorList>
    </citation>
    <scope>NUCLEOTIDE SEQUENCE [LARGE SCALE GENOMIC DNA]</scope>
    <source>
        <strain evidence="7">154_Feed</strain>
    </source>
</reference>
<proteinExistence type="inferred from homology"/>
<name>A0ABT7VA14_9ACTN</name>
<dbReference type="PROSITE" id="PS50944">
    <property type="entry name" value="HTH_DTXR"/>
    <property type="match status" value="1"/>
</dbReference>
<dbReference type="EMBL" id="JAUDDZ010000010">
    <property type="protein sequence ID" value="MDM8275340.1"/>
    <property type="molecule type" value="Genomic_DNA"/>
</dbReference>
<evidence type="ECO:0000313" key="7">
    <source>
        <dbReference type="Proteomes" id="UP001529421"/>
    </source>
</evidence>
<dbReference type="Pfam" id="PF01325">
    <property type="entry name" value="Fe_dep_repress"/>
    <property type="match status" value="1"/>
</dbReference>
<keyword evidence="3" id="KW-0238">DNA-binding</keyword>
<evidence type="ECO:0000256" key="3">
    <source>
        <dbReference type="ARBA" id="ARBA00023125"/>
    </source>
</evidence>
<dbReference type="SMART" id="SM00529">
    <property type="entry name" value="HTH_DTXR"/>
    <property type="match status" value="1"/>
</dbReference>
<protein>
    <submittedName>
        <fullName evidence="6">Metal-dependent transcriptional regulator</fullName>
    </submittedName>
</protein>
<dbReference type="InterPro" id="IPR036421">
    <property type="entry name" value="Fe_dep_repressor_sf"/>
</dbReference>
<dbReference type="PANTHER" id="PTHR33238:SF7">
    <property type="entry name" value="IRON-DEPENDENT TRANSCRIPTIONAL REGULATOR"/>
    <property type="match status" value="1"/>
</dbReference>
<accession>A0ABT7VA14</accession>
<organism evidence="6 7">
    <name type="scientific">Enorma phocaeensis</name>
    <dbReference type="NCBI Taxonomy" id="1871019"/>
    <lineage>
        <taxon>Bacteria</taxon>
        <taxon>Bacillati</taxon>
        <taxon>Actinomycetota</taxon>
        <taxon>Coriobacteriia</taxon>
        <taxon>Coriobacteriales</taxon>
        <taxon>Coriobacteriaceae</taxon>
        <taxon>Enorma</taxon>
    </lineage>
</organism>
<dbReference type="Proteomes" id="UP001529421">
    <property type="component" value="Unassembled WGS sequence"/>
</dbReference>
<dbReference type="InterPro" id="IPR036388">
    <property type="entry name" value="WH-like_DNA-bd_sf"/>
</dbReference>
<feature type="domain" description="HTH dtxR-type" evidence="5">
    <location>
        <begin position="4"/>
        <end position="64"/>
    </location>
</feature>
<dbReference type="InterPro" id="IPR022687">
    <property type="entry name" value="HTH_DTXR"/>
</dbReference>
<sequence length="120" mass="13423">MSMLHESGEDYLEAILMLQIKRGSVRSVDIAALLGVTKASVSKAMANLEARGYVEMVKRDVRLTEAGREVAERMLERHEFFRGLLIAAGVDPEVATEEGCHMEHCLSDDSFHKLQAYLSR</sequence>
<evidence type="ECO:0000256" key="4">
    <source>
        <dbReference type="ARBA" id="ARBA00023163"/>
    </source>
</evidence>
<dbReference type="InterPro" id="IPR050536">
    <property type="entry name" value="DtxR_MntR_Metal-Reg"/>
</dbReference>
<dbReference type="SUPFAM" id="SSF46785">
    <property type="entry name" value="Winged helix' DNA-binding domain"/>
    <property type="match status" value="1"/>
</dbReference>
<keyword evidence="2" id="KW-0805">Transcription regulation</keyword>
<evidence type="ECO:0000259" key="5">
    <source>
        <dbReference type="PROSITE" id="PS50944"/>
    </source>
</evidence>
<dbReference type="RefSeq" id="WP_289545332.1">
    <property type="nucleotide sequence ID" value="NZ_JAUDDZ010000010.1"/>
</dbReference>
<evidence type="ECO:0000256" key="1">
    <source>
        <dbReference type="ARBA" id="ARBA00007871"/>
    </source>
</evidence>
<dbReference type="InterPro" id="IPR036390">
    <property type="entry name" value="WH_DNA-bd_sf"/>
</dbReference>
<dbReference type="Pfam" id="PF02742">
    <property type="entry name" value="Fe_dep_repr_C"/>
    <property type="match status" value="1"/>
</dbReference>